<evidence type="ECO:0000256" key="2">
    <source>
        <dbReference type="ARBA" id="ARBA00023002"/>
    </source>
</evidence>
<dbReference type="Pfam" id="PF00881">
    <property type="entry name" value="Nitroreductase"/>
    <property type="match status" value="1"/>
</dbReference>
<gene>
    <name evidence="4" type="ORF">LMF89_23075</name>
</gene>
<evidence type="ECO:0000259" key="3">
    <source>
        <dbReference type="Pfam" id="PF00881"/>
    </source>
</evidence>
<protein>
    <submittedName>
        <fullName evidence="4">Nitroreductase</fullName>
    </submittedName>
</protein>
<organism evidence="4 5">
    <name type="scientific">Pelosinus baikalensis</name>
    <dbReference type="NCBI Taxonomy" id="2892015"/>
    <lineage>
        <taxon>Bacteria</taxon>
        <taxon>Bacillati</taxon>
        <taxon>Bacillota</taxon>
        <taxon>Negativicutes</taxon>
        <taxon>Selenomonadales</taxon>
        <taxon>Sporomusaceae</taxon>
        <taxon>Pelosinus</taxon>
    </lineage>
</organism>
<dbReference type="InterPro" id="IPR000415">
    <property type="entry name" value="Nitroreductase-like"/>
</dbReference>
<reference evidence="4" key="1">
    <citation type="submission" date="2021-11" db="EMBL/GenBank/DDBJ databases">
        <title>Description of a new species Pelosinus isolated from the bottom sediments of Lake Baikal.</title>
        <authorList>
            <person name="Zakharyuk A."/>
        </authorList>
    </citation>
    <scope>NUCLEOTIDE SEQUENCE</scope>
    <source>
        <strain evidence="4">Bkl1</strain>
    </source>
</reference>
<evidence type="ECO:0000256" key="1">
    <source>
        <dbReference type="ARBA" id="ARBA00007118"/>
    </source>
</evidence>
<evidence type="ECO:0000313" key="5">
    <source>
        <dbReference type="Proteomes" id="UP001165492"/>
    </source>
</evidence>
<keyword evidence="2" id="KW-0560">Oxidoreductase</keyword>
<comment type="caution">
    <text evidence="4">The sequence shown here is derived from an EMBL/GenBank/DDBJ whole genome shotgun (WGS) entry which is preliminary data.</text>
</comment>
<comment type="similarity">
    <text evidence="1">Belongs to the nitroreductase family.</text>
</comment>
<feature type="domain" description="Nitroreductase" evidence="3">
    <location>
        <begin position="7"/>
        <end position="167"/>
    </location>
</feature>
<dbReference type="PANTHER" id="PTHR43673">
    <property type="entry name" value="NAD(P)H NITROREDUCTASE YDGI-RELATED"/>
    <property type="match status" value="1"/>
</dbReference>
<dbReference type="CDD" id="cd02136">
    <property type="entry name" value="PnbA_NfnB-like"/>
    <property type="match status" value="1"/>
</dbReference>
<dbReference type="Gene3D" id="3.40.109.10">
    <property type="entry name" value="NADH Oxidase"/>
    <property type="match status" value="1"/>
</dbReference>
<proteinExistence type="inferred from homology"/>
<dbReference type="Proteomes" id="UP001165492">
    <property type="component" value="Unassembled WGS sequence"/>
</dbReference>
<dbReference type="SUPFAM" id="SSF55469">
    <property type="entry name" value="FMN-dependent nitroreductase-like"/>
    <property type="match status" value="1"/>
</dbReference>
<dbReference type="RefSeq" id="WP_229537097.1">
    <property type="nucleotide sequence ID" value="NZ_JAJHJB010000053.1"/>
</dbReference>
<name>A0ABS8HYL4_9FIRM</name>
<accession>A0ABS8HYL4</accession>
<dbReference type="InterPro" id="IPR029479">
    <property type="entry name" value="Nitroreductase"/>
</dbReference>
<sequence length="188" mass="21662">MDIKQAILDRRSIRSYQDRPIPREMIEELLELAIKAPSGKNRQPWRFVILESQKKDMLVTIMTDKIHSRKQQGLDIGSCETSISAIQQASSVILVFNAFSNFEKDYNHYRLLTDTQSIGAAIQTMILAAQDFGLGTLWICDIFYSEGEICSWLERNDELIAAVDIGYPNQSPYARPRKSWTEVTEWLR</sequence>
<evidence type="ECO:0000313" key="4">
    <source>
        <dbReference type="EMBL" id="MCC5468225.1"/>
    </source>
</evidence>
<dbReference type="EMBL" id="JAJHJB010000053">
    <property type="protein sequence ID" value="MCC5468225.1"/>
    <property type="molecule type" value="Genomic_DNA"/>
</dbReference>
<dbReference type="PANTHER" id="PTHR43673:SF10">
    <property type="entry name" value="NADH DEHYDROGENASE_NAD(P)H NITROREDUCTASE XCC3605-RELATED"/>
    <property type="match status" value="1"/>
</dbReference>
<keyword evidence="5" id="KW-1185">Reference proteome</keyword>